<evidence type="ECO:0000256" key="2">
    <source>
        <dbReference type="ARBA" id="ARBA00022475"/>
    </source>
</evidence>
<keyword evidence="10" id="KW-1185">Reference proteome</keyword>
<dbReference type="AlphaFoldDB" id="A0A4Y3KZ31"/>
<protein>
    <recommendedName>
        <fullName evidence="8">Cardiolipin synthase N-terminal domain-containing protein</fullName>
    </recommendedName>
</protein>
<keyword evidence="3 7" id="KW-0812">Transmembrane</keyword>
<feature type="transmembrane region" description="Helical" evidence="7">
    <location>
        <begin position="53"/>
        <end position="72"/>
    </location>
</feature>
<name>A0A4Y3KZ31_9CELL</name>
<feature type="compositionally biased region" description="Basic and acidic residues" evidence="6">
    <location>
        <begin position="116"/>
        <end position="139"/>
    </location>
</feature>
<comment type="subcellular location">
    <subcellularLocation>
        <location evidence="1">Cell membrane</location>
        <topology evidence="1">Multi-pass membrane protein</topology>
    </subcellularLocation>
</comment>
<evidence type="ECO:0000313" key="9">
    <source>
        <dbReference type="EMBL" id="GEA89649.1"/>
    </source>
</evidence>
<evidence type="ECO:0000256" key="4">
    <source>
        <dbReference type="ARBA" id="ARBA00022989"/>
    </source>
</evidence>
<organism evidence="9 10">
    <name type="scientific">Cellulomonas cellasea</name>
    <dbReference type="NCBI Taxonomy" id="43670"/>
    <lineage>
        <taxon>Bacteria</taxon>
        <taxon>Bacillati</taxon>
        <taxon>Actinomycetota</taxon>
        <taxon>Actinomycetes</taxon>
        <taxon>Micrococcales</taxon>
        <taxon>Cellulomonadaceae</taxon>
        <taxon>Cellulomonas</taxon>
    </lineage>
</organism>
<keyword evidence="4 7" id="KW-1133">Transmembrane helix</keyword>
<evidence type="ECO:0000256" key="7">
    <source>
        <dbReference type="SAM" id="Phobius"/>
    </source>
</evidence>
<proteinExistence type="predicted"/>
<keyword evidence="2" id="KW-1003">Cell membrane</keyword>
<keyword evidence="5 7" id="KW-0472">Membrane</keyword>
<gene>
    <name evidence="9" type="ORF">CCE01nite_35980</name>
</gene>
<evidence type="ECO:0000313" key="10">
    <source>
        <dbReference type="Proteomes" id="UP000317046"/>
    </source>
</evidence>
<feature type="transmembrane region" description="Helical" evidence="7">
    <location>
        <begin position="21"/>
        <end position="41"/>
    </location>
</feature>
<dbReference type="Pfam" id="PF13396">
    <property type="entry name" value="PLDc_N"/>
    <property type="match status" value="1"/>
</dbReference>
<evidence type="ECO:0000256" key="5">
    <source>
        <dbReference type="ARBA" id="ARBA00023136"/>
    </source>
</evidence>
<dbReference type="EMBL" id="BJLR01000035">
    <property type="protein sequence ID" value="GEA89649.1"/>
    <property type="molecule type" value="Genomic_DNA"/>
</dbReference>
<evidence type="ECO:0000256" key="1">
    <source>
        <dbReference type="ARBA" id="ARBA00004651"/>
    </source>
</evidence>
<sequence>MLLALPHGRVVASCERAVVRYLPYLIELALLVYCLIDCIQTDSSLVRNLPKPLWVLLIVVVPIVGAIAWLVAGRPERSARSRHVPWPSTATAGFPEYERPRTVAPDDDPEFLASVRRSDEKHERMLRDWEADLRAREQQLGDTATPPEHPDAPPARP</sequence>
<accession>A0A4Y3KZ31</accession>
<evidence type="ECO:0000256" key="3">
    <source>
        <dbReference type="ARBA" id="ARBA00022692"/>
    </source>
</evidence>
<feature type="region of interest" description="Disordered" evidence="6">
    <location>
        <begin position="76"/>
        <end position="157"/>
    </location>
</feature>
<dbReference type="GO" id="GO:0005886">
    <property type="term" value="C:plasma membrane"/>
    <property type="evidence" value="ECO:0007669"/>
    <property type="project" value="UniProtKB-SubCell"/>
</dbReference>
<dbReference type="InterPro" id="IPR027379">
    <property type="entry name" value="CLS_N"/>
</dbReference>
<reference evidence="9" key="1">
    <citation type="submission" date="2019-06" db="EMBL/GenBank/DDBJ databases">
        <title>Whole genome shotgun sequence of Cellulomonas cellasea NBRC 3753.</title>
        <authorList>
            <person name="Hosoyama A."/>
            <person name="Uohara A."/>
            <person name="Ohji S."/>
            <person name="Ichikawa N."/>
        </authorList>
    </citation>
    <scope>NUCLEOTIDE SEQUENCE [LARGE SCALE GENOMIC DNA]</scope>
    <source>
        <strain evidence="9">NBRC 3753</strain>
    </source>
</reference>
<evidence type="ECO:0000256" key="6">
    <source>
        <dbReference type="SAM" id="MobiDB-lite"/>
    </source>
</evidence>
<feature type="domain" description="Cardiolipin synthase N-terminal" evidence="8">
    <location>
        <begin position="29"/>
        <end position="74"/>
    </location>
</feature>
<dbReference type="Proteomes" id="UP000317046">
    <property type="component" value="Unassembled WGS sequence"/>
</dbReference>
<comment type="caution">
    <text evidence="9">The sequence shown here is derived from an EMBL/GenBank/DDBJ whole genome shotgun (WGS) entry which is preliminary data.</text>
</comment>
<evidence type="ECO:0000259" key="8">
    <source>
        <dbReference type="Pfam" id="PF13396"/>
    </source>
</evidence>